<evidence type="ECO:0000259" key="1">
    <source>
        <dbReference type="Pfam" id="PF00483"/>
    </source>
</evidence>
<dbReference type="InterPro" id="IPR005835">
    <property type="entry name" value="NTP_transferase_dom"/>
</dbReference>
<gene>
    <name evidence="2" type="ORF">S12H4_21244</name>
</gene>
<feature type="domain" description="Nucleotidyl transferase" evidence="1">
    <location>
        <begin position="3"/>
        <end position="178"/>
    </location>
</feature>
<evidence type="ECO:0000313" key="2">
    <source>
        <dbReference type="EMBL" id="GAI81807.1"/>
    </source>
</evidence>
<reference evidence="2" key="1">
    <citation type="journal article" date="2014" name="Front. Microbiol.">
        <title>High frequency of phylogenetically diverse reductive dehalogenase-homologous genes in deep subseafloor sedimentary metagenomes.</title>
        <authorList>
            <person name="Kawai M."/>
            <person name="Futagami T."/>
            <person name="Toyoda A."/>
            <person name="Takaki Y."/>
            <person name="Nishi S."/>
            <person name="Hori S."/>
            <person name="Arai W."/>
            <person name="Tsubouchi T."/>
            <person name="Morono Y."/>
            <person name="Uchiyama I."/>
            <person name="Ito T."/>
            <person name="Fujiyama A."/>
            <person name="Inagaki F."/>
            <person name="Takami H."/>
        </authorList>
    </citation>
    <scope>NUCLEOTIDE SEQUENCE</scope>
    <source>
        <strain evidence="2">Expedition CK06-06</strain>
    </source>
</reference>
<dbReference type="InterPro" id="IPR050486">
    <property type="entry name" value="Mannose-1P_guanyltransferase"/>
</dbReference>
<proteinExistence type="predicted"/>
<comment type="caution">
    <text evidence="2">The sequence shown here is derived from an EMBL/GenBank/DDBJ whole genome shotgun (WGS) entry which is preliminary data.</text>
</comment>
<organism evidence="2">
    <name type="scientific">marine sediment metagenome</name>
    <dbReference type="NCBI Taxonomy" id="412755"/>
    <lineage>
        <taxon>unclassified sequences</taxon>
        <taxon>metagenomes</taxon>
        <taxon>ecological metagenomes</taxon>
    </lineage>
</organism>
<protein>
    <recommendedName>
        <fullName evidence="1">Nucleotidyl transferase domain-containing protein</fullName>
    </recommendedName>
</protein>
<dbReference type="InterPro" id="IPR029044">
    <property type="entry name" value="Nucleotide-diphossugar_trans"/>
</dbReference>
<dbReference type="Gene3D" id="3.90.550.10">
    <property type="entry name" value="Spore Coat Polysaccharide Biosynthesis Protein SpsA, Chain A"/>
    <property type="match status" value="1"/>
</dbReference>
<dbReference type="PANTHER" id="PTHR22572">
    <property type="entry name" value="SUGAR-1-PHOSPHATE GUANYL TRANSFERASE"/>
    <property type="match status" value="1"/>
</dbReference>
<dbReference type="EMBL" id="BARW01010896">
    <property type="protein sequence ID" value="GAI81807.1"/>
    <property type="molecule type" value="Genomic_DNA"/>
</dbReference>
<sequence length="187" mass="21477">MSQNQRDIVLCINKWAKPHFKHEFRDLLNIKFNVSQEPMGTVTEVLCAKEFIHETFGLHYGDDLTEINYEALIRLHREKNATMTIATTTQFALAVGVININSQGKVLQLREKPAFGKPTWIGIAVLEPRALTYFKPGEDIATHTIPKMLKAGEPVYAYKTESPWFDVGNIDQWRRADKYYRGKSYGN</sequence>
<name>X1RM10_9ZZZZ</name>
<dbReference type="AlphaFoldDB" id="X1RM10"/>
<accession>X1RM10</accession>
<dbReference type="Pfam" id="PF00483">
    <property type="entry name" value="NTP_transferase"/>
    <property type="match status" value="1"/>
</dbReference>
<dbReference type="SUPFAM" id="SSF53448">
    <property type="entry name" value="Nucleotide-diphospho-sugar transferases"/>
    <property type="match status" value="1"/>
</dbReference>